<protein>
    <submittedName>
        <fullName evidence="1">Uncharacterized protein</fullName>
    </submittedName>
</protein>
<name>A0A2P2NMK2_RHIMU</name>
<proteinExistence type="predicted"/>
<dbReference type="AlphaFoldDB" id="A0A2P2NMK2"/>
<organism evidence="1">
    <name type="scientific">Rhizophora mucronata</name>
    <name type="common">Asiatic mangrove</name>
    <dbReference type="NCBI Taxonomy" id="61149"/>
    <lineage>
        <taxon>Eukaryota</taxon>
        <taxon>Viridiplantae</taxon>
        <taxon>Streptophyta</taxon>
        <taxon>Embryophyta</taxon>
        <taxon>Tracheophyta</taxon>
        <taxon>Spermatophyta</taxon>
        <taxon>Magnoliopsida</taxon>
        <taxon>eudicotyledons</taxon>
        <taxon>Gunneridae</taxon>
        <taxon>Pentapetalae</taxon>
        <taxon>rosids</taxon>
        <taxon>fabids</taxon>
        <taxon>Malpighiales</taxon>
        <taxon>Rhizophoraceae</taxon>
        <taxon>Rhizophora</taxon>
    </lineage>
</organism>
<reference evidence="1" key="1">
    <citation type="submission" date="2018-02" db="EMBL/GenBank/DDBJ databases">
        <title>Rhizophora mucronata_Transcriptome.</title>
        <authorList>
            <person name="Meera S.P."/>
            <person name="Sreeshan A."/>
            <person name="Augustine A."/>
        </authorList>
    </citation>
    <scope>NUCLEOTIDE SEQUENCE</scope>
    <source>
        <tissue evidence="1">Leaf</tissue>
    </source>
</reference>
<accession>A0A2P2NMK2</accession>
<sequence>MASENSMNQTTNINTNANNDIGQHKNPFFLVITKPKLGFLSSNRIQMGFVSFSHLSPPPVILIIVDKNSILK</sequence>
<dbReference type="EMBL" id="GGEC01063219">
    <property type="protein sequence ID" value="MBX43703.1"/>
    <property type="molecule type" value="Transcribed_RNA"/>
</dbReference>
<evidence type="ECO:0000313" key="1">
    <source>
        <dbReference type="EMBL" id="MBX43703.1"/>
    </source>
</evidence>